<organism evidence="2 4">
    <name type="scientific">Leptospira selangorensis</name>
    <dbReference type="NCBI Taxonomy" id="2484982"/>
    <lineage>
        <taxon>Bacteria</taxon>
        <taxon>Pseudomonadati</taxon>
        <taxon>Spirochaetota</taxon>
        <taxon>Spirochaetia</taxon>
        <taxon>Leptospirales</taxon>
        <taxon>Leptospiraceae</taxon>
        <taxon>Leptospira</taxon>
    </lineage>
</organism>
<evidence type="ECO:0000313" key="2">
    <source>
        <dbReference type="EMBL" id="TGM17091.1"/>
    </source>
</evidence>
<accession>A0A5F2C2Q1</accession>
<protein>
    <submittedName>
        <fullName evidence="2">Uncharacterized protein</fullName>
    </submittedName>
</protein>
<reference evidence="4 5" key="2">
    <citation type="journal article" date="2019" name="PLoS Negl. Trop. Dis.">
        <title>Revisiting the worldwide diversity of Leptospira species in the environment.</title>
        <authorList>
            <person name="Vincent A.T."/>
            <person name="Schiettekatte O."/>
            <person name="Bourhy P."/>
            <person name="Veyrier F.J."/>
            <person name="Picardeau M."/>
        </authorList>
    </citation>
    <scope>NUCLEOTIDE SEQUENCE [LARGE SCALE GENOMIC DNA]</scope>
    <source>
        <strain evidence="2 4">201702405</strain>
        <strain evidence="5">201702406</strain>
    </source>
</reference>
<evidence type="ECO:0000256" key="1">
    <source>
        <dbReference type="SAM" id="Phobius"/>
    </source>
</evidence>
<feature type="transmembrane region" description="Helical" evidence="1">
    <location>
        <begin position="182"/>
        <end position="202"/>
    </location>
</feature>
<evidence type="ECO:0000313" key="4">
    <source>
        <dbReference type="Proteomes" id="UP000297832"/>
    </source>
</evidence>
<comment type="caution">
    <text evidence="2">The sequence shown here is derived from an EMBL/GenBank/DDBJ whole genome shotgun (WGS) entry which is preliminary data.</text>
</comment>
<dbReference type="Proteomes" id="UP000298057">
    <property type="component" value="Unassembled WGS sequence"/>
</dbReference>
<reference evidence="3" key="1">
    <citation type="submission" date="2018-10" db="EMBL/GenBank/DDBJ databases">
        <authorList>
            <person name="Vincent A.T."/>
            <person name="Schiettekatte O."/>
            <person name="Bourhy P."/>
            <person name="Veyrier F.J."/>
            <person name="Picardeau M."/>
        </authorList>
    </citation>
    <scope>NUCLEOTIDE SEQUENCE</scope>
    <source>
        <strain evidence="3">201702406</strain>
    </source>
</reference>
<sequence>MNEIQRIRDNGFSLDENKKAENIYSNSDLKFIALGTALRAFFSLHKSIFSVYDVYDHEKKRLHDTHKITENYIDSYYRIIIHFQHYFELIIKEFLRKENELLTLSGIEDIALTYKILKKQQINSQILSKANTAEFSESLKRLKKLCNDGLIKDAGVQNFIKGSNQLDCLNYLRNRIWHRGTYFLYFPDILLLIGKYILPLVIDSLSILPKSFKKIMERKLNIDIDPISEIILEYKANRKINFGKLICLLELGRASFENPMPIKIKQTNSFYKHFAAKYERIAAKELDFDPTLEVKRCPVCGINALVISIDVNSVGAPEAFDAYCNCCNYKADSPIYDPNKYGFSYQLFDLPGA</sequence>
<dbReference type="EMBL" id="RQGV01000001">
    <property type="protein sequence ID" value="TGM17091.1"/>
    <property type="molecule type" value="Genomic_DNA"/>
</dbReference>
<keyword evidence="1" id="KW-0472">Membrane</keyword>
<keyword evidence="1" id="KW-0812">Transmembrane</keyword>
<dbReference type="RefSeq" id="WP_135627396.1">
    <property type="nucleotide sequence ID" value="NZ_RQGU01000090.1"/>
</dbReference>
<gene>
    <name evidence="2" type="ORF">EHQ81_00850</name>
    <name evidence="3" type="ORF">EHQ82_10595</name>
</gene>
<name>A0A5F2C2Q1_9LEPT</name>
<evidence type="ECO:0000313" key="5">
    <source>
        <dbReference type="Proteomes" id="UP000298057"/>
    </source>
</evidence>
<keyword evidence="5" id="KW-1185">Reference proteome</keyword>
<proteinExistence type="predicted"/>
<keyword evidence="1" id="KW-1133">Transmembrane helix</keyword>
<dbReference type="AlphaFoldDB" id="A0A5F2C2Q1"/>
<dbReference type="Proteomes" id="UP000297832">
    <property type="component" value="Unassembled WGS sequence"/>
</dbReference>
<evidence type="ECO:0000313" key="3">
    <source>
        <dbReference type="EMBL" id="TGM21429.1"/>
    </source>
</evidence>
<dbReference type="EMBL" id="RQGU01000090">
    <property type="protein sequence ID" value="TGM21429.1"/>
    <property type="molecule type" value="Genomic_DNA"/>
</dbReference>